<keyword evidence="5" id="KW-1185">Reference proteome</keyword>
<dbReference type="EMBL" id="CP060394">
    <property type="protein sequence ID" value="QNI35023.1"/>
    <property type="molecule type" value="Genomic_DNA"/>
</dbReference>
<evidence type="ECO:0000256" key="1">
    <source>
        <dbReference type="ARBA" id="ARBA00005564"/>
    </source>
</evidence>
<evidence type="ECO:0000313" key="4">
    <source>
        <dbReference type="EMBL" id="QNI35023.1"/>
    </source>
</evidence>
<dbReference type="GO" id="GO:0006006">
    <property type="term" value="P:glucose metabolic process"/>
    <property type="evidence" value="ECO:0007669"/>
    <property type="project" value="UniProtKB-KW"/>
</dbReference>
<gene>
    <name evidence="4" type="ORF">H7849_15985</name>
</gene>
<dbReference type="PANTHER" id="PTHR30344:SF1">
    <property type="entry name" value="6-PHOSPHOGLUCONOLACTONASE"/>
    <property type="match status" value="1"/>
</dbReference>
<organism evidence="4 5">
    <name type="scientific">Alloacidobacterium dinghuense</name>
    <dbReference type="NCBI Taxonomy" id="2763107"/>
    <lineage>
        <taxon>Bacteria</taxon>
        <taxon>Pseudomonadati</taxon>
        <taxon>Acidobacteriota</taxon>
        <taxon>Terriglobia</taxon>
        <taxon>Terriglobales</taxon>
        <taxon>Acidobacteriaceae</taxon>
        <taxon>Alloacidobacterium</taxon>
    </lineage>
</organism>
<feature type="region of interest" description="Disordered" evidence="3">
    <location>
        <begin position="21"/>
        <end position="45"/>
    </location>
</feature>
<protein>
    <submittedName>
        <fullName evidence="4">Beta-propeller fold lactonase family protein</fullName>
    </submittedName>
</protein>
<evidence type="ECO:0000256" key="2">
    <source>
        <dbReference type="ARBA" id="ARBA00022526"/>
    </source>
</evidence>
<dbReference type="KEGG" id="adin:H7849_15985"/>
<dbReference type="PANTHER" id="PTHR30344">
    <property type="entry name" value="6-PHOSPHOGLUCONOLACTONASE-RELATED"/>
    <property type="match status" value="1"/>
</dbReference>
<dbReference type="AlphaFoldDB" id="A0A7G8BR53"/>
<dbReference type="InterPro" id="IPR050282">
    <property type="entry name" value="Cycloisomerase_2"/>
</dbReference>
<dbReference type="InterPro" id="IPR015943">
    <property type="entry name" value="WD40/YVTN_repeat-like_dom_sf"/>
</dbReference>
<dbReference type="InterPro" id="IPR019405">
    <property type="entry name" value="Lactonase_7-beta_prop"/>
</dbReference>
<comment type="similarity">
    <text evidence="1">Belongs to the cycloisomerase 2 family.</text>
</comment>
<sequence length="339" mass="34207">MSNAADRNEVIAFARATDGSLQETHRFPTGGRGSGGNHDPLESQGSLTLSQDHSLLFAVNAGSGEVSVFRVHGSTLVLSDKVLSEGSEPNAIAHHGNLVYVVNTGGSSNVAGFLLEGDHLRYIKNSLTFLSTNTSGAASIAFSPDGQFLAVTERLTNNIDVFRVLADGKLSPIVTNPSAGPGVFAVSFAPEGVAIVSETGPANVTNGSAVSSYAILPNGTLSAISTSVPTLGAANCWNAVTPDGRFVYVSNAGSSTISGFAISATGVLSALPGTVVGENPNGAGNLDIAVSADGKFLYTLNSSNGTVGIFAIQKDGTLSNVGSSTGIGQDTGFNGIAAN</sequence>
<dbReference type="Gene3D" id="2.130.10.10">
    <property type="entry name" value="YVTN repeat-like/Quinoprotein amine dehydrogenase"/>
    <property type="match status" value="3"/>
</dbReference>
<name>A0A7G8BR53_9BACT</name>
<accession>A0A7G8BR53</accession>
<proteinExistence type="inferred from homology"/>
<reference evidence="4 5" key="1">
    <citation type="submission" date="2020-08" db="EMBL/GenBank/DDBJ databases">
        <title>Edaphobacter telluris sp. nov. and Acidobacterium dinghuensis sp. nov., two acidobacteria isolated from forest soil.</title>
        <authorList>
            <person name="Fu J."/>
            <person name="Qiu L."/>
        </authorList>
    </citation>
    <scope>NUCLEOTIDE SEQUENCE [LARGE SCALE GENOMIC DNA]</scope>
    <source>
        <strain evidence="4">4Y35</strain>
    </source>
</reference>
<dbReference type="Pfam" id="PF10282">
    <property type="entry name" value="Lactonase"/>
    <property type="match status" value="2"/>
</dbReference>
<evidence type="ECO:0000313" key="5">
    <source>
        <dbReference type="Proteomes" id="UP000515312"/>
    </source>
</evidence>
<evidence type="ECO:0000256" key="3">
    <source>
        <dbReference type="SAM" id="MobiDB-lite"/>
    </source>
</evidence>
<dbReference type="InterPro" id="IPR011045">
    <property type="entry name" value="N2O_reductase_N"/>
</dbReference>
<keyword evidence="2" id="KW-0313">Glucose metabolism</keyword>
<keyword evidence="2" id="KW-0119">Carbohydrate metabolism</keyword>
<dbReference type="SUPFAM" id="SSF50974">
    <property type="entry name" value="Nitrous oxide reductase, N-terminal domain"/>
    <property type="match status" value="1"/>
</dbReference>
<dbReference type="Proteomes" id="UP000515312">
    <property type="component" value="Chromosome"/>
</dbReference>
<dbReference type="GO" id="GO:0017057">
    <property type="term" value="F:6-phosphogluconolactonase activity"/>
    <property type="evidence" value="ECO:0007669"/>
    <property type="project" value="TreeGrafter"/>
</dbReference>